<gene>
    <name evidence="2" type="ORF">Tco025E_09183</name>
</gene>
<proteinExistence type="predicted"/>
<dbReference type="PANTHER" id="PTHR35614:SF5">
    <property type="entry name" value="SPRY DOMAIN-CONTAINING PROTEIN"/>
    <property type="match status" value="1"/>
</dbReference>
<organism evidence="2 3">
    <name type="scientific">Trypanosoma conorhini</name>
    <dbReference type="NCBI Taxonomy" id="83891"/>
    <lineage>
        <taxon>Eukaryota</taxon>
        <taxon>Discoba</taxon>
        <taxon>Euglenozoa</taxon>
        <taxon>Kinetoplastea</taxon>
        <taxon>Metakinetoplastina</taxon>
        <taxon>Trypanosomatida</taxon>
        <taxon>Trypanosomatidae</taxon>
        <taxon>Trypanosoma</taxon>
    </lineage>
</organism>
<dbReference type="Proteomes" id="UP000284403">
    <property type="component" value="Unassembled WGS sequence"/>
</dbReference>
<dbReference type="PANTHER" id="PTHR35614">
    <property type="match status" value="1"/>
</dbReference>
<evidence type="ECO:0000313" key="2">
    <source>
        <dbReference type="EMBL" id="RNE98656.1"/>
    </source>
</evidence>
<evidence type="ECO:0000313" key="3">
    <source>
        <dbReference type="Proteomes" id="UP000284403"/>
    </source>
</evidence>
<accession>A0A3R7LJR6</accession>
<protein>
    <submittedName>
        <fullName evidence="2">Uncharacterized protein</fullName>
    </submittedName>
</protein>
<dbReference type="OrthoDB" id="266014at2759"/>
<reference evidence="2 3" key="1">
    <citation type="journal article" date="2018" name="BMC Genomics">
        <title>Genomic comparison of Trypanosoma conorhini and Trypanosoma rangeli to Trypanosoma cruzi strains of high and low virulence.</title>
        <authorList>
            <person name="Bradwell K.R."/>
            <person name="Koparde V.N."/>
            <person name="Matveyev A.V."/>
            <person name="Serrano M.G."/>
            <person name="Alves J.M."/>
            <person name="Parikh H."/>
            <person name="Huang B."/>
            <person name="Lee V."/>
            <person name="Espinosa-Alvarez O."/>
            <person name="Ortiz P.A."/>
            <person name="Costa-Martins A.G."/>
            <person name="Teixeira M.M."/>
            <person name="Buck G.A."/>
        </authorList>
    </citation>
    <scope>NUCLEOTIDE SEQUENCE [LARGE SCALE GENOMIC DNA]</scope>
    <source>
        <strain evidence="2 3">025E</strain>
    </source>
</reference>
<keyword evidence="3" id="KW-1185">Reference proteome</keyword>
<evidence type="ECO:0000256" key="1">
    <source>
        <dbReference type="SAM" id="MobiDB-lite"/>
    </source>
</evidence>
<dbReference type="AlphaFoldDB" id="A0A3R7LJR6"/>
<dbReference type="RefSeq" id="XP_029223876.1">
    <property type="nucleotide sequence ID" value="XM_029376008.1"/>
</dbReference>
<dbReference type="EMBL" id="MKKU01001017">
    <property type="protein sequence ID" value="RNE98656.1"/>
    <property type="molecule type" value="Genomic_DNA"/>
</dbReference>
<dbReference type="GeneID" id="40322794"/>
<feature type="region of interest" description="Disordered" evidence="1">
    <location>
        <begin position="197"/>
        <end position="217"/>
    </location>
</feature>
<comment type="caution">
    <text evidence="2">The sequence shown here is derived from an EMBL/GenBank/DDBJ whole genome shotgun (WGS) entry which is preliminary data.</text>
</comment>
<sequence>MGAAPSRESRTLYSYFRGTYEIGLIPLTKAFFGLTEPANAHSGEKTGGEEGLRAGAGREQEAHASQAAVTAAHIASVKELRRQFILMRGDPAILYANARGKASASWPELLSDTFTEEDLDAFLDAVEAGLYNSDAEMIADIQTPLLPLPCALCLVCKDGQERSGCFFWHGRSIVVIGYLACLKEELRRLFKVAKRNPPEEAQKPADAAADPNRRSPADPDDVSLFLNAGVLASAGDRTLERVLLLAAVMVRNQYLDAFFRVRSSTSSSSLGERFQDLFNIESGVPSFSSLSCSLRLRLSVRTPSKHNSERRL</sequence>
<name>A0A3R7LJR6_9TRYP</name>